<dbReference type="CDD" id="cd16961">
    <property type="entry name" value="RMtype1_S_TRD-CR_like"/>
    <property type="match status" value="1"/>
</dbReference>
<dbReference type="SUPFAM" id="SSF53335">
    <property type="entry name" value="S-adenosyl-L-methionine-dependent methyltransferases"/>
    <property type="match status" value="1"/>
</dbReference>
<comment type="catalytic activity">
    <reaction evidence="9">
        <text>a 2'-deoxyadenosine in DNA + S-adenosyl-L-methionine = an N(6)-methyl-2'-deoxyadenosine in DNA + S-adenosyl-L-homocysteine + H(+)</text>
        <dbReference type="Rhea" id="RHEA:15197"/>
        <dbReference type="Rhea" id="RHEA-COMP:12418"/>
        <dbReference type="Rhea" id="RHEA-COMP:12419"/>
        <dbReference type="ChEBI" id="CHEBI:15378"/>
        <dbReference type="ChEBI" id="CHEBI:57856"/>
        <dbReference type="ChEBI" id="CHEBI:59789"/>
        <dbReference type="ChEBI" id="CHEBI:90615"/>
        <dbReference type="ChEBI" id="CHEBI:90616"/>
        <dbReference type="EC" id="2.1.1.72"/>
    </reaction>
</comment>
<dbReference type="GO" id="GO:0008168">
    <property type="term" value="F:methyltransferase activity"/>
    <property type="evidence" value="ECO:0007669"/>
    <property type="project" value="UniProtKB-KW"/>
</dbReference>
<name>A0ABS8C5V1_9ALTE</name>
<keyword evidence="8" id="KW-0238">DNA-binding</keyword>
<evidence type="ECO:0000259" key="10">
    <source>
        <dbReference type="Pfam" id="PF01420"/>
    </source>
</evidence>
<keyword evidence="6" id="KW-0949">S-adenosyl-L-methionine</keyword>
<dbReference type="Pfam" id="PF02384">
    <property type="entry name" value="N6_Mtase"/>
    <property type="match status" value="1"/>
</dbReference>
<dbReference type="RefSeq" id="WP_226751770.1">
    <property type="nucleotide sequence ID" value="NZ_JAEINI020000009.1"/>
</dbReference>
<dbReference type="SUPFAM" id="SSF116734">
    <property type="entry name" value="DNA methylase specificity domain"/>
    <property type="match status" value="1"/>
</dbReference>
<dbReference type="InterPro" id="IPR000055">
    <property type="entry name" value="Restrct_endonuc_typeI_TRD"/>
</dbReference>
<dbReference type="InterPro" id="IPR044946">
    <property type="entry name" value="Restrct_endonuc_typeI_TRD_sf"/>
</dbReference>
<comment type="similarity">
    <text evidence="1">Belongs to the N(4)/N(6)-methyltransferase family.</text>
</comment>
<organism evidence="12 13">
    <name type="scientific">Alishewanella maricola</name>
    <dbReference type="NCBI Taxonomy" id="2795740"/>
    <lineage>
        <taxon>Bacteria</taxon>
        <taxon>Pseudomonadati</taxon>
        <taxon>Pseudomonadota</taxon>
        <taxon>Gammaproteobacteria</taxon>
        <taxon>Alteromonadales</taxon>
        <taxon>Alteromonadaceae</taxon>
        <taxon>Alishewanella</taxon>
    </lineage>
</organism>
<feature type="domain" description="Type I restriction modification DNA specificity" evidence="10">
    <location>
        <begin position="524"/>
        <end position="679"/>
    </location>
</feature>
<dbReference type="PANTHER" id="PTHR42933">
    <property type="entry name" value="SLR6095 PROTEIN"/>
    <property type="match status" value="1"/>
</dbReference>
<keyword evidence="4 12" id="KW-0489">Methyltransferase</keyword>
<dbReference type="InterPro" id="IPR038333">
    <property type="entry name" value="T1MK-like_N_sf"/>
</dbReference>
<comment type="similarity">
    <text evidence="2">Belongs to the type-I restriction system S methylase family.</text>
</comment>
<dbReference type="InterPro" id="IPR003356">
    <property type="entry name" value="DNA_methylase_A-5"/>
</dbReference>
<keyword evidence="5" id="KW-0808">Transferase</keyword>
<evidence type="ECO:0000259" key="11">
    <source>
        <dbReference type="Pfam" id="PF02384"/>
    </source>
</evidence>
<comment type="caution">
    <text evidence="12">The sequence shown here is derived from an EMBL/GenBank/DDBJ whole genome shotgun (WGS) entry which is preliminary data.</text>
</comment>
<dbReference type="PANTHER" id="PTHR42933:SF4">
    <property type="entry name" value="TYPE I RESTRICTION ENZYME ECOKI METHYLASE SUBUNIT"/>
    <property type="match status" value="1"/>
</dbReference>
<evidence type="ECO:0000256" key="8">
    <source>
        <dbReference type="ARBA" id="ARBA00023125"/>
    </source>
</evidence>
<sequence>MARTKKADQPMTTAQQLGAIVKSSRKIMRKDKGLNGDLDRLPMLTWIMFLKFLDDLEQMRETEAVLEGKSFQPAIEAPYRWRDWAATEGGITGDELIAFINNDEAMRPDGTRGIGLFAYLRSLQGNNGGDRRDVIATVFKGLQNRMINGYLLRDVIDKINGIHFNSSEEMHTLSRLYETMLREMRDAAGDSGEFYTPRPVVRFMVEVMNPQLGESVLDPACGTGGFLVEAFEHLERQCKTVEDREVLQEKSIFGGEAKSLPYLLVQMNLLLHGLEYPRIDSENSLRFPLREIGDKDRVDVILSNPPFGGEEEKGILGNFPEDMQTAETVQLFLQLIMRKLKRKVNGSESGGRAAVVVPESVLYDGGVAQRVRKQLLSDFNLHTVIRLPKGVFEPYSDIQSNILFFDRNGPTQGVWFYQHEVPAERRGMKNPCYTVTNALKEEEMAEIRVWYESPCESEYSWFVPFEDIERKDFSFDFRNPRKEQKELKGPEHLQQALSSYLSEIEGSNAHLQAQFETIRNIDKKSWNEFKIGDFLIRSKNSIELEDDVDYKQITVKLYGKGAVLRQVILGKDIKTKSQFIAQSGQLIMSRIDARNGAFAIVPFDLDGAVVTQDFPLFDIRKDVILPEFLAFLLRSKEFTYACQHASKGTTNRKRLKEELFLGETLPLPSISEQKIIVDYNMKLNELANLVRDFSDCCNESTTQLADYFLNTNNKV</sequence>
<evidence type="ECO:0000256" key="6">
    <source>
        <dbReference type="ARBA" id="ARBA00022691"/>
    </source>
</evidence>
<evidence type="ECO:0000256" key="4">
    <source>
        <dbReference type="ARBA" id="ARBA00022603"/>
    </source>
</evidence>
<evidence type="ECO:0000313" key="12">
    <source>
        <dbReference type="EMBL" id="MCB5227708.1"/>
    </source>
</evidence>
<evidence type="ECO:0000256" key="3">
    <source>
        <dbReference type="ARBA" id="ARBA00011900"/>
    </source>
</evidence>
<evidence type="ECO:0000256" key="7">
    <source>
        <dbReference type="ARBA" id="ARBA00022747"/>
    </source>
</evidence>
<evidence type="ECO:0000256" key="9">
    <source>
        <dbReference type="ARBA" id="ARBA00047942"/>
    </source>
</evidence>
<dbReference type="Proteomes" id="UP000633814">
    <property type="component" value="Unassembled WGS sequence"/>
</dbReference>
<dbReference type="PROSITE" id="PS00092">
    <property type="entry name" value="N6_MTASE"/>
    <property type="match status" value="1"/>
</dbReference>
<evidence type="ECO:0000313" key="13">
    <source>
        <dbReference type="Proteomes" id="UP000633814"/>
    </source>
</evidence>
<feature type="domain" description="DNA methylase adenine-specific" evidence="11">
    <location>
        <begin position="170"/>
        <end position="485"/>
    </location>
</feature>
<keyword evidence="13" id="KW-1185">Reference proteome</keyword>
<protein>
    <recommendedName>
        <fullName evidence="3">site-specific DNA-methyltransferase (adenine-specific)</fullName>
        <ecNumber evidence="3">2.1.1.72</ecNumber>
    </recommendedName>
</protein>
<dbReference type="Gene3D" id="3.40.50.150">
    <property type="entry name" value="Vaccinia Virus protein VP39"/>
    <property type="match status" value="1"/>
</dbReference>
<dbReference type="Pfam" id="PF01420">
    <property type="entry name" value="Methylase_S"/>
    <property type="match status" value="1"/>
</dbReference>
<dbReference type="Gene3D" id="1.20.1260.30">
    <property type="match status" value="1"/>
</dbReference>
<dbReference type="Gene3D" id="3.90.220.20">
    <property type="entry name" value="DNA methylase specificity domains"/>
    <property type="match status" value="1"/>
</dbReference>
<accession>A0ABS8C5V1</accession>
<dbReference type="PRINTS" id="PR00507">
    <property type="entry name" value="N12N6MTFRASE"/>
</dbReference>
<dbReference type="InterPro" id="IPR051537">
    <property type="entry name" value="DNA_Adenine_Mtase"/>
</dbReference>
<keyword evidence="7" id="KW-0680">Restriction system</keyword>
<proteinExistence type="inferred from homology"/>
<evidence type="ECO:0000256" key="1">
    <source>
        <dbReference type="ARBA" id="ARBA00006594"/>
    </source>
</evidence>
<gene>
    <name evidence="12" type="ORF">JAO78_012890</name>
</gene>
<dbReference type="GO" id="GO:0032259">
    <property type="term" value="P:methylation"/>
    <property type="evidence" value="ECO:0007669"/>
    <property type="project" value="UniProtKB-KW"/>
</dbReference>
<dbReference type="EC" id="2.1.1.72" evidence="3"/>
<dbReference type="InterPro" id="IPR029063">
    <property type="entry name" value="SAM-dependent_MTases_sf"/>
</dbReference>
<evidence type="ECO:0000256" key="5">
    <source>
        <dbReference type="ARBA" id="ARBA00022679"/>
    </source>
</evidence>
<evidence type="ECO:0000256" key="2">
    <source>
        <dbReference type="ARBA" id="ARBA00010923"/>
    </source>
</evidence>
<dbReference type="InterPro" id="IPR002052">
    <property type="entry name" value="DNA_methylase_N6_adenine_CS"/>
</dbReference>
<reference evidence="12 13" key="1">
    <citation type="submission" date="2021-10" db="EMBL/GenBank/DDBJ databases">
        <title>Alishewanella koreense sp. nov. isolated from seawater of southwestern coast in South Korea and the proposal for the reclassification of Rheinheimera perlucida and Rheinheimera tuosuensis as Arsukibacterium perlucida and Arsukibacterium tuosuensis.</title>
        <authorList>
            <person name="Kim K.H."/>
            <person name="Ruan W."/>
            <person name="Kim K.R."/>
            <person name="Baek J.H."/>
            <person name="Jeon C.O."/>
        </authorList>
    </citation>
    <scope>NUCLEOTIDE SEQUENCE [LARGE SCALE GENOMIC DNA]</scope>
    <source>
        <strain evidence="12 13">16-MA</strain>
    </source>
</reference>
<dbReference type="EMBL" id="JAEINI020000009">
    <property type="protein sequence ID" value="MCB5227708.1"/>
    <property type="molecule type" value="Genomic_DNA"/>
</dbReference>